<dbReference type="Proteomes" id="UP000002524">
    <property type="component" value="Plasmid MP1"/>
</dbReference>
<keyword evidence="4" id="KW-1185">Reference proteome</keyword>
<dbReference type="Pfam" id="PF12697">
    <property type="entry name" value="Abhydrolase_6"/>
    <property type="match status" value="1"/>
</dbReference>
<feature type="domain" description="AB hydrolase-1" evidence="2">
    <location>
        <begin position="82"/>
        <end position="310"/>
    </location>
</feature>
<dbReference type="AlphaFoldDB" id="Q9RZM6"/>
<proteinExistence type="predicted"/>
<dbReference type="InterPro" id="IPR000073">
    <property type="entry name" value="AB_hydrolase_1"/>
</dbReference>
<dbReference type="EMBL" id="AE001826">
    <property type="protein sequence ID" value="AAF12616.1"/>
    <property type="molecule type" value="Genomic_DNA"/>
</dbReference>
<dbReference type="InParanoid" id="Q9RZM6"/>
<dbReference type="PIR" id="G75628">
    <property type="entry name" value="G75628"/>
</dbReference>
<accession>Q9RZM6</accession>
<dbReference type="OrthoDB" id="9799612at2"/>
<organism evidence="3 4">
    <name type="scientific">Deinococcus radiodurans (strain ATCC 13939 / DSM 20539 / JCM 16871 / CCUG 27074 / LMG 4051 / NBRC 15346 / NCIMB 9279 / VKM B-1422 / R1)</name>
    <dbReference type="NCBI Taxonomy" id="243230"/>
    <lineage>
        <taxon>Bacteria</taxon>
        <taxon>Thermotogati</taxon>
        <taxon>Deinococcota</taxon>
        <taxon>Deinococci</taxon>
        <taxon>Deinococcales</taxon>
        <taxon>Deinococcaceae</taxon>
        <taxon>Deinococcus</taxon>
    </lineage>
</organism>
<evidence type="ECO:0000256" key="1">
    <source>
        <dbReference type="SAM" id="MobiDB-lite"/>
    </source>
</evidence>
<dbReference type="InterPro" id="IPR029058">
    <property type="entry name" value="AB_hydrolase_fold"/>
</dbReference>
<dbReference type="HOGENOM" id="CLU_1027938_0_0_0"/>
<reference evidence="3 4" key="1">
    <citation type="journal article" date="1999" name="Science">
        <title>Genome sequence of the radioresistant bacterium Deinococcus radiodurans R1.</title>
        <authorList>
            <person name="White O."/>
            <person name="Eisen J.A."/>
            <person name="Heidelberg J.F."/>
            <person name="Hickey E.K."/>
            <person name="Peterson J.D."/>
            <person name="Dodson R.J."/>
            <person name="Haft D.H."/>
            <person name="Gwinn M.L."/>
            <person name="Nelson W.C."/>
            <person name="Richardson D.L."/>
            <person name="Moffat K.S."/>
            <person name="Qin H."/>
            <person name="Jiang L."/>
            <person name="Pamphile W."/>
            <person name="Crosby M."/>
            <person name="Shen M."/>
            <person name="Vamathevan J.J."/>
            <person name="Lam P."/>
            <person name="McDonald L."/>
            <person name="Utterback T."/>
            <person name="Zalewski C."/>
            <person name="Makarova K.S."/>
            <person name="Aravind L."/>
            <person name="Daly M.J."/>
            <person name="Minton K.W."/>
            <person name="Fleischmann R.D."/>
            <person name="Ketchum K.A."/>
            <person name="Nelson K.E."/>
            <person name="Salzberg S."/>
            <person name="Smith H.O."/>
            <person name="Venter J.C."/>
            <person name="Fraser C.M."/>
        </authorList>
    </citation>
    <scope>NUCLEOTIDE SEQUENCE [LARGE SCALE GENOMIC DNA]</scope>
    <source>
        <strain evidence="4">ATCC 13939 / DSM 20539 / JCM 16871 / LMG 4051 / NBRC 15346 / NCIMB 9279 / R1 / VKM B-1422</strain>
    </source>
</reference>
<evidence type="ECO:0000313" key="4">
    <source>
        <dbReference type="Proteomes" id="UP000002524"/>
    </source>
</evidence>
<protein>
    <recommendedName>
        <fullName evidence="2">AB hydrolase-1 domain-containing protein</fullName>
    </recommendedName>
</protein>
<dbReference type="ESTHER" id="deira-DRB0097">
    <property type="family name" value="6_AlphaBeta_hydrolase"/>
</dbReference>
<evidence type="ECO:0000313" key="3">
    <source>
        <dbReference type="EMBL" id="AAF12616.1"/>
    </source>
</evidence>
<dbReference type="Gene3D" id="3.40.50.1820">
    <property type="entry name" value="alpha/beta hydrolase"/>
    <property type="match status" value="1"/>
</dbReference>
<dbReference type="PATRIC" id="fig|243230.17.peg.96"/>
<dbReference type="PANTHER" id="PTHR43329">
    <property type="entry name" value="EPOXIDE HYDROLASE"/>
    <property type="match status" value="1"/>
</dbReference>
<dbReference type="SUPFAM" id="SSF53474">
    <property type="entry name" value="alpha/beta-Hydrolases"/>
    <property type="match status" value="1"/>
</dbReference>
<dbReference type="KEGG" id="dra:DR_B0097"/>
<feature type="region of interest" description="Disordered" evidence="1">
    <location>
        <begin position="26"/>
        <end position="61"/>
    </location>
</feature>
<gene>
    <name evidence="3" type="ordered locus">DR_B0097</name>
</gene>
<evidence type="ECO:0000259" key="2">
    <source>
        <dbReference type="Pfam" id="PF12697"/>
    </source>
</evidence>
<dbReference type="EnsemblBacteria" id="AAF12616">
    <property type="protein sequence ID" value="AAF12616"/>
    <property type="gene ID" value="DR_B0097"/>
</dbReference>
<sequence length="319" mass="36573">MPLSVGKVEEGHSLAAACHKRERLLRWGRPGAPGPPRRIRTPAAGPFKLPRGPQEKPMRQEHQQICVDDTTLYIEGSGPETILMVHGWPDTYRLWDAQVEALKGRYRCVRLTLPGFEEPNARKVYTLDELTGLLSRVVEQISPDRPVILLLHDWGCMFGYQFARRFPQRVSKIIGVDVGDRFEQTPKALAFTIAYQWWLALAWWIGGGLGNLMTRVLMRLMHVPKKTREVTAGMNYPYFQMWFGGKEAYSRQAKSFSPSCPVLFVYGERKPVMFHTPRWVQKVERLPGGKVVGLPTGHWVMVQQPDRLNREILDWLATV</sequence>
<keyword evidence="3" id="KW-0614">Plasmid</keyword>
<geneLocation type="plasmid" evidence="4">
    <name>megaplasmid MP1</name>
</geneLocation>
<dbReference type="GO" id="GO:0016787">
    <property type="term" value="F:hydrolase activity"/>
    <property type="evidence" value="ECO:0000318"/>
    <property type="project" value="GO_Central"/>
</dbReference>
<name>Q9RZM6_DEIRA</name>